<keyword evidence="1" id="KW-0479">Metal-binding</keyword>
<proteinExistence type="predicted"/>
<dbReference type="InterPro" id="IPR006612">
    <property type="entry name" value="THAP_Znf"/>
</dbReference>
<name>A0A6P9AAL9_THRPL</name>
<dbReference type="SMART" id="SM00692">
    <property type="entry name" value="DM3"/>
    <property type="match status" value="1"/>
</dbReference>
<gene>
    <name evidence="10" type="primary">LOC117653169</name>
</gene>
<keyword evidence="2 5" id="KW-0863">Zinc-finger</keyword>
<feature type="region of interest" description="Disordered" evidence="7">
    <location>
        <begin position="100"/>
        <end position="121"/>
    </location>
</feature>
<evidence type="ECO:0000313" key="9">
    <source>
        <dbReference type="Proteomes" id="UP000515158"/>
    </source>
</evidence>
<evidence type="ECO:0000313" key="10">
    <source>
        <dbReference type="RefSeq" id="XP_034254525.1"/>
    </source>
</evidence>
<organism evidence="10">
    <name type="scientific">Thrips palmi</name>
    <name type="common">Melon thrips</name>
    <dbReference type="NCBI Taxonomy" id="161013"/>
    <lineage>
        <taxon>Eukaryota</taxon>
        <taxon>Metazoa</taxon>
        <taxon>Ecdysozoa</taxon>
        <taxon>Arthropoda</taxon>
        <taxon>Hexapoda</taxon>
        <taxon>Insecta</taxon>
        <taxon>Pterygota</taxon>
        <taxon>Neoptera</taxon>
        <taxon>Paraneoptera</taxon>
        <taxon>Thysanoptera</taxon>
        <taxon>Terebrantia</taxon>
        <taxon>Thripoidea</taxon>
        <taxon>Thripidae</taxon>
        <taxon>Thrips</taxon>
    </lineage>
</organism>
<evidence type="ECO:0000259" key="8">
    <source>
        <dbReference type="PROSITE" id="PS50950"/>
    </source>
</evidence>
<keyword evidence="9" id="KW-1185">Reference proteome</keyword>
<dbReference type="PANTHER" id="PTHR46927:SF3">
    <property type="entry name" value="THAP-TYPE DOMAIN-CONTAINING PROTEIN"/>
    <property type="match status" value="1"/>
</dbReference>
<feature type="coiled-coil region" evidence="6">
    <location>
        <begin position="255"/>
        <end position="292"/>
    </location>
</feature>
<dbReference type="Pfam" id="PF05485">
    <property type="entry name" value="THAP"/>
    <property type="match status" value="1"/>
</dbReference>
<dbReference type="Proteomes" id="UP000515158">
    <property type="component" value="Unplaced"/>
</dbReference>
<evidence type="ECO:0000256" key="6">
    <source>
        <dbReference type="SAM" id="Coils"/>
    </source>
</evidence>
<dbReference type="SUPFAM" id="SSF57716">
    <property type="entry name" value="Glucocorticoid receptor-like (DNA-binding domain)"/>
    <property type="match status" value="1"/>
</dbReference>
<feature type="compositionally biased region" description="Basic and acidic residues" evidence="7">
    <location>
        <begin position="109"/>
        <end position="121"/>
    </location>
</feature>
<dbReference type="RefSeq" id="XP_034254525.1">
    <property type="nucleotide sequence ID" value="XM_034398634.1"/>
</dbReference>
<accession>A0A6P9AAL9</accession>
<dbReference type="InParanoid" id="A0A6P9AAL9"/>
<reference evidence="10" key="1">
    <citation type="submission" date="2025-08" db="UniProtKB">
        <authorList>
            <consortium name="RefSeq"/>
        </authorList>
    </citation>
    <scope>IDENTIFICATION</scope>
    <source>
        <tissue evidence="10">Total insect</tissue>
    </source>
</reference>
<keyword evidence="6" id="KW-0175">Coiled coil</keyword>
<evidence type="ECO:0000256" key="1">
    <source>
        <dbReference type="ARBA" id="ARBA00022723"/>
    </source>
</evidence>
<dbReference type="PROSITE" id="PS50950">
    <property type="entry name" value="ZF_THAP"/>
    <property type="match status" value="1"/>
</dbReference>
<dbReference type="KEGG" id="tpal:117653169"/>
<evidence type="ECO:0000256" key="7">
    <source>
        <dbReference type="SAM" id="MobiDB-lite"/>
    </source>
</evidence>
<dbReference type="SMART" id="SM00980">
    <property type="entry name" value="THAP"/>
    <property type="match status" value="1"/>
</dbReference>
<evidence type="ECO:0000256" key="4">
    <source>
        <dbReference type="ARBA" id="ARBA00023125"/>
    </source>
</evidence>
<dbReference type="OrthoDB" id="6781410at2759"/>
<sequence length="384" mass="43381">MPQRCSIPGCKTGYKQGLMLLCYPKDPERRNSWVQGVRKVGLEPTNMQFICELHFGPDQWEKIRVDGTRKLKWSGVPNMFTPEEVATTLELVRSISKLRERPQGPVKRKGNEDQQEPKPEAKVAFSPNVIRRVVKLDKICKSIEAPLATTKFQLPVISKPPSEVAQSSLFNEEVIEAPSSIVNVSSPTEDPLSSQTSAADAISGEKTSAEESILPLSCPSHSIIVKLPKSRYQSSLMEDLDDLKSFLNASEHTYEQRLINSLAQLVKKHEQLDEKLQRCDKLLGENSLLKEKMKDHQKVLLENYTLREKIRKYEQKSMIENVILREKLGGNNGTVIRIEKIIDPTPQINRACETVKRVKPCVSLVNPNTLKDQEAGFVSLEDQL</sequence>
<evidence type="ECO:0000256" key="3">
    <source>
        <dbReference type="ARBA" id="ARBA00022833"/>
    </source>
</evidence>
<dbReference type="GeneID" id="117653169"/>
<feature type="domain" description="THAP-type" evidence="8">
    <location>
        <begin position="1"/>
        <end position="80"/>
    </location>
</feature>
<dbReference type="AlphaFoldDB" id="A0A6P9AAL9"/>
<keyword evidence="4 5" id="KW-0238">DNA-binding</keyword>
<feature type="region of interest" description="Disordered" evidence="7">
    <location>
        <begin position="183"/>
        <end position="206"/>
    </location>
</feature>
<feature type="compositionally biased region" description="Polar residues" evidence="7">
    <location>
        <begin position="183"/>
        <end position="198"/>
    </location>
</feature>
<dbReference type="InterPro" id="IPR052224">
    <property type="entry name" value="THAP_domain_protein"/>
</dbReference>
<evidence type="ECO:0000256" key="2">
    <source>
        <dbReference type="ARBA" id="ARBA00022771"/>
    </source>
</evidence>
<dbReference type="GO" id="GO:0008270">
    <property type="term" value="F:zinc ion binding"/>
    <property type="evidence" value="ECO:0007669"/>
    <property type="project" value="UniProtKB-KW"/>
</dbReference>
<protein>
    <submittedName>
        <fullName evidence="10">Uncharacterized protein LOC117653169</fullName>
    </submittedName>
</protein>
<dbReference type="PANTHER" id="PTHR46927">
    <property type="entry name" value="AGAP005574-PA"/>
    <property type="match status" value="1"/>
</dbReference>
<dbReference type="GO" id="GO:0003677">
    <property type="term" value="F:DNA binding"/>
    <property type="evidence" value="ECO:0007669"/>
    <property type="project" value="UniProtKB-UniRule"/>
</dbReference>
<keyword evidence="3" id="KW-0862">Zinc</keyword>
<evidence type="ECO:0000256" key="5">
    <source>
        <dbReference type="PROSITE-ProRule" id="PRU00309"/>
    </source>
</evidence>